<evidence type="ECO:0000313" key="1">
    <source>
        <dbReference type="EMBL" id="OGX82108.1"/>
    </source>
</evidence>
<comment type="caution">
    <text evidence="1">The sequence shown here is derived from an EMBL/GenBank/DDBJ whole genome shotgun (WGS) entry which is preliminary data.</text>
</comment>
<accession>A0A1G1STZ9</accession>
<sequence>MRAATGSQATVEFCNSHDKEVDATFFGMHIGKVHGQVTNRVVLEFHFLLRGLRGRPAADAVALKQAVQGRAREVRNSFLQGVEAIIEGQLGLPAKSDCTRLLLGREHRRNRLRAHRRVSGRAPGTPLGHRFYIDPAAFS</sequence>
<keyword evidence="2" id="KW-1185">Reference proteome</keyword>
<organism evidence="1 2">
    <name type="scientific">Hymenobacter coccineus</name>
    <dbReference type="NCBI Taxonomy" id="1908235"/>
    <lineage>
        <taxon>Bacteria</taxon>
        <taxon>Pseudomonadati</taxon>
        <taxon>Bacteroidota</taxon>
        <taxon>Cytophagia</taxon>
        <taxon>Cytophagales</taxon>
        <taxon>Hymenobacteraceae</taxon>
        <taxon>Hymenobacter</taxon>
    </lineage>
</organism>
<dbReference type="EMBL" id="MDZA01000437">
    <property type="protein sequence ID" value="OGX82108.1"/>
    <property type="molecule type" value="Genomic_DNA"/>
</dbReference>
<name>A0A1G1STZ9_9BACT</name>
<proteinExistence type="predicted"/>
<evidence type="ECO:0000313" key="2">
    <source>
        <dbReference type="Proteomes" id="UP000177506"/>
    </source>
</evidence>
<reference evidence="1 2" key="1">
    <citation type="submission" date="2016-08" db="EMBL/GenBank/DDBJ databases">
        <title>Hymenobacter coccineus sp. nov., Hymenobacter lapidarius sp. nov. and Hymenobacter glacialis sp. nov., isolated from Antarctic soil.</title>
        <authorList>
            <person name="Sedlacek I."/>
            <person name="Kralova S."/>
            <person name="Kyrova K."/>
            <person name="Maslanova I."/>
            <person name="Stankova E."/>
            <person name="Vrbovska V."/>
            <person name="Nemec M."/>
            <person name="Bartak M."/>
            <person name="Svec P."/>
            <person name="Busse H.-J."/>
            <person name="Pantucek R."/>
        </authorList>
    </citation>
    <scope>NUCLEOTIDE SEQUENCE [LARGE SCALE GENOMIC DNA]</scope>
    <source>
        <strain evidence="1 2">CCM 8649</strain>
    </source>
</reference>
<dbReference type="AlphaFoldDB" id="A0A1G1STZ9"/>
<dbReference type="Proteomes" id="UP000177506">
    <property type="component" value="Unassembled WGS sequence"/>
</dbReference>
<protein>
    <submittedName>
        <fullName evidence="1">Uncharacterized protein</fullName>
    </submittedName>
</protein>
<gene>
    <name evidence="1" type="ORF">BEN49_02865</name>
</gene>